<evidence type="ECO:0000313" key="3">
    <source>
        <dbReference type="Proteomes" id="UP000275368"/>
    </source>
</evidence>
<accession>A0A3G9IX56</accession>
<dbReference type="RefSeq" id="WP_125663064.1">
    <property type="nucleotide sequence ID" value="NZ_AP019308.1"/>
</dbReference>
<feature type="compositionally biased region" description="Basic and acidic residues" evidence="1">
    <location>
        <begin position="63"/>
        <end position="75"/>
    </location>
</feature>
<feature type="region of interest" description="Disordered" evidence="1">
    <location>
        <begin position="51"/>
        <end position="75"/>
    </location>
</feature>
<dbReference type="EMBL" id="AP019308">
    <property type="protein sequence ID" value="BBH23497.1"/>
    <property type="molecule type" value="Genomic_DNA"/>
</dbReference>
<dbReference type="Proteomes" id="UP000275368">
    <property type="component" value="Chromosome"/>
</dbReference>
<dbReference type="KEGG" id="pbk:Back11_48420"/>
<reference evidence="2 3" key="1">
    <citation type="submission" date="2018-11" db="EMBL/GenBank/DDBJ databases">
        <title>Complete genome sequence of Paenibacillus baekrokdamisoli strain KCTC 33723.</title>
        <authorList>
            <person name="Kang S.W."/>
            <person name="Lee K.C."/>
            <person name="Kim K.K."/>
            <person name="Kim J.S."/>
            <person name="Kim D.S."/>
            <person name="Ko S.H."/>
            <person name="Yang S.H."/>
            <person name="Lee J.S."/>
        </authorList>
    </citation>
    <scope>NUCLEOTIDE SEQUENCE [LARGE SCALE GENOMIC DNA]</scope>
    <source>
        <strain evidence="2 3">KCTC 33723</strain>
    </source>
</reference>
<dbReference type="AlphaFoldDB" id="A0A3G9IX56"/>
<gene>
    <name evidence="2" type="ORF">Back11_48420</name>
</gene>
<evidence type="ECO:0000256" key="1">
    <source>
        <dbReference type="SAM" id="MobiDB-lite"/>
    </source>
</evidence>
<keyword evidence="3" id="KW-1185">Reference proteome</keyword>
<protein>
    <submittedName>
        <fullName evidence="2">Uncharacterized protein</fullName>
    </submittedName>
</protein>
<organism evidence="2 3">
    <name type="scientific">Paenibacillus baekrokdamisoli</name>
    <dbReference type="NCBI Taxonomy" id="1712516"/>
    <lineage>
        <taxon>Bacteria</taxon>
        <taxon>Bacillati</taxon>
        <taxon>Bacillota</taxon>
        <taxon>Bacilli</taxon>
        <taxon>Bacillales</taxon>
        <taxon>Paenibacillaceae</taxon>
        <taxon>Paenibacillus</taxon>
    </lineage>
</organism>
<evidence type="ECO:0000313" key="2">
    <source>
        <dbReference type="EMBL" id="BBH23497.1"/>
    </source>
</evidence>
<name>A0A3G9IX56_9BACL</name>
<sequence>MEYFRVAAVKLQNQKLNREEARNGASFSIYRQFKDLSFICMDTKMKISKGITSAKDKKKSHSALKEKDNDYESHS</sequence>
<proteinExistence type="predicted"/>